<reference evidence="8 9" key="1">
    <citation type="journal article" date="2013" name="BMC Genomics">
        <title>Reconstruction of the lipid metabolism for the microalga Monoraphidium neglectum from its genome sequence reveals characteristics suitable for biofuel production.</title>
        <authorList>
            <person name="Bogen C."/>
            <person name="Al-Dilaimi A."/>
            <person name="Albersmeier A."/>
            <person name="Wichmann J."/>
            <person name="Grundmann M."/>
            <person name="Rupp O."/>
            <person name="Lauersen K.J."/>
            <person name="Blifernez-Klassen O."/>
            <person name="Kalinowski J."/>
            <person name="Goesmann A."/>
            <person name="Mussgnug J.H."/>
            <person name="Kruse O."/>
        </authorList>
    </citation>
    <scope>NUCLEOTIDE SEQUENCE [LARGE SCALE GENOMIC DNA]</scope>
    <source>
        <strain evidence="8 9">SAG 48.87</strain>
    </source>
</reference>
<feature type="region of interest" description="Disordered" evidence="6">
    <location>
        <begin position="243"/>
        <end position="323"/>
    </location>
</feature>
<dbReference type="PROSITE" id="PS50114">
    <property type="entry name" value="GATA_ZN_FINGER_2"/>
    <property type="match status" value="1"/>
</dbReference>
<evidence type="ECO:0000256" key="2">
    <source>
        <dbReference type="ARBA" id="ARBA00022723"/>
    </source>
</evidence>
<feature type="compositionally biased region" description="Gly residues" evidence="6">
    <location>
        <begin position="251"/>
        <end position="262"/>
    </location>
</feature>
<dbReference type="Proteomes" id="UP000054498">
    <property type="component" value="Unassembled WGS sequence"/>
</dbReference>
<dbReference type="OrthoDB" id="515401at2759"/>
<evidence type="ECO:0000313" key="8">
    <source>
        <dbReference type="EMBL" id="KIZ06889.1"/>
    </source>
</evidence>
<dbReference type="RefSeq" id="XP_013905908.1">
    <property type="nucleotide sequence ID" value="XM_014050454.1"/>
</dbReference>
<dbReference type="SMART" id="SM00401">
    <property type="entry name" value="ZnF_GATA"/>
    <property type="match status" value="1"/>
</dbReference>
<dbReference type="InterPro" id="IPR013088">
    <property type="entry name" value="Znf_NHR/GATA"/>
</dbReference>
<keyword evidence="4" id="KW-0862">Zinc</keyword>
<dbReference type="GO" id="GO:0043565">
    <property type="term" value="F:sequence-specific DNA binding"/>
    <property type="evidence" value="ECO:0007669"/>
    <property type="project" value="InterPro"/>
</dbReference>
<protein>
    <recommendedName>
        <fullName evidence="7">GATA-type domain-containing protein</fullName>
    </recommendedName>
</protein>
<keyword evidence="3 5" id="KW-0863">Zinc-finger</keyword>
<dbReference type="Pfam" id="PF00320">
    <property type="entry name" value="GATA"/>
    <property type="match status" value="1"/>
</dbReference>
<evidence type="ECO:0000259" key="7">
    <source>
        <dbReference type="PROSITE" id="PS50114"/>
    </source>
</evidence>
<dbReference type="SUPFAM" id="SSF57716">
    <property type="entry name" value="Glucocorticoid receptor-like (DNA-binding domain)"/>
    <property type="match status" value="1"/>
</dbReference>
<evidence type="ECO:0000313" key="9">
    <source>
        <dbReference type="Proteomes" id="UP000054498"/>
    </source>
</evidence>
<dbReference type="GO" id="GO:0008270">
    <property type="term" value="F:zinc ion binding"/>
    <property type="evidence" value="ECO:0007669"/>
    <property type="project" value="UniProtKB-KW"/>
</dbReference>
<evidence type="ECO:0000256" key="4">
    <source>
        <dbReference type="ARBA" id="ARBA00022833"/>
    </source>
</evidence>
<dbReference type="Gene3D" id="3.30.50.10">
    <property type="entry name" value="Erythroid Transcription Factor GATA-1, subunit A"/>
    <property type="match status" value="1"/>
</dbReference>
<accession>A0A0D2LKF6</accession>
<dbReference type="GO" id="GO:0006355">
    <property type="term" value="P:regulation of DNA-templated transcription"/>
    <property type="evidence" value="ECO:0007669"/>
    <property type="project" value="InterPro"/>
</dbReference>
<keyword evidence="9" id="KW-1185">Reference proteome</keyword>
<dbReference type="PANTHER" id="PTHR45658">
    <property type="entry name" value="GATA TRANSCRIPTION FACTOR"/>
    <property type="match status" value="1"/>
</dbReference>
<comment type="similarity">
    <text evidence="1">Belongs to the type IV zinc-finger family. Class A subfamily.</text>
</comment>
<evidence type="ECO:0000256" key="1">
    <source>
        <dbReference type="ARBA" id="ARBA00005694"/>
    </source>
</evidence>
<dbReference type="InterPro" id="IPR051140">
    <property type="entry name" value="GATA_TF"/>
</dbReference>
<dbReference type="GeneID" id="25727800"/>
<dbReference type="CDD" id="cd00202">
    <property type="entry name" value="ZnF_GATA"/>
    <property type="match status" value="1"/>
</dbReference>
<evidence type="ECO:0000256" key="3">
    <source>
        <dbReference type="ARBA" id="ARBA00022771"/>
    </source>
</evidence>
<dbReference type="KEGG" id="mng:MNEG_1062"/>
<evidence type="ECO:0000256" key="6">
    <source>
        <dbReference type="SAM" id="MobiDB-lite"/>
    </source>
</evidence>
<dbReference type="InterPro" id="IPR000679">
    <property type="entry name" value="Znf_GATA"/>
</dbReference>
<dbReference type="EMBL" id="KK100319">
    <property type="protein sequence ID" value="KIZ06889.1"/>
    <property type="molecule type" value="Genomic_DNA"/>
</dbReference>
<proteinExistence type="inferred from homology"/>
<organism evidence="8 9">
    <name type="scientific">Monoraphidium neglectum</name>
    <dbReference type="NCBI Taxonomy" id="145388"/>
    <lineage>
        <taxon>Eukaryota</taxon>
        <taxon>Viridiplantae</taxon>
        <taxon>Chlorophyta</taxon>
        <taxon>core chlorophytes</taxon>
        <taxon>Chlorophyceae</taxon>
        <taxon>CS clade</taxon>
        <taxon>Sphaeropleales</taxon>
        <taxon>Selenastraceae</taxon>
        <taxon>Monoraphidium</taxon>
    </lineage>
</organism>
<gene>
    <name evidence="8" type="ORF">MNEG_1062</name>
</gene>
<feature type="domain" description="GATA-type" evidence="7">
    <location>
        <begin position="323"/>
        <end position="349"/>
    </location>
</feature>
<keyword evidence="2" id="KW-0479">Metal-binding</keyword>
<name>A0A0D2LKF6_9CHLO</name>
<evidence type="ECO:0000256" key="5">
    <source>
        <dbReference type="PROSITE-ProRule" id="PRU00094"/>
    </source>
</evidence>
<dbReference type="AlphaFoldDB" id="A0A0D2LKF6"/>
<sequence length="386" mass="40193">MSYLDVDSCMLASSGYQSAKNFLLLDELPSPLDACGPDRGAPRGGVLSQLPAPGLLLPLPEDDPTACAGMQPPAMHHNYHHAVAAAASQQQPHHHPLAGGSCREPAFGPAAPAPFAPAGELQQLHAWQSMLTQQQQQQQQQPYYQQQLLLQQQYTHMQQPAHAHALPQPRRVYQLVLLDDATGRPLRTATDDDAAHVARMLESDSGSSGLSATASLPRAMSFVGSAGAVAAMAAAAGNEEEEVGEEVGAAAAGGGGSGGGARDQGNAKRRNSGKAAGGGSSVGARSQQEGDQRQQRPEGSASPAQLLRAQAPKPAAEKRTGPCMHCGVDESPQWRKGPPHKSVLCNACGTRWRRTHQLGPPVASSVLRAAGAAGSKRKAQEFGGDS</sequence>